<reference evidence="2 5" key="2">
    <citation type="submission" date="2019-04" db="EMBL/GenBank/DDBJ databases">
        <title>Isolation and culture of sulfate reducing bacteria from the cold seep of the South China Sea.</title>
        <authorList>
            <person name="Sun C."/>
            <person name="Liu R."/>
        </authorList>
    </citation>
    <scope>NUCLEOTIDE SEQUENCE [LARGE SCALE GENOMIC DNA]</scope>
    <source>
        <strain evidence="2 5">CS1</strain>
    </source>
</reference>
<dbReference type="EMBL" id="QMIF01000007">
    <property type="protein sequence ID" value="TVM33306.1"/>
    <property type="molecule type" value="Genomic_DNA"/>
</dbReference>
<evidence type="ECO:0000313" key="2">
    <source>
        <dbReference type="EMBL" id="QJT07807.1"/>
    </source>
</evidence>
<keyword evidence="1" id="KW-0732">Signal</keyword>
<proteinExistence type="predicted"/>
<dbReference type="EMBL" id="CP039543">
    <property type="protein sequence ID" value="QJT07807.1"/>
    <property type="molecule type" value="Genomic_DNA"/>
</dbReference>
<reference evidence="3 4" key="1">
    <citation type="submission" date="2018-06" db="EMBL/GenBank/DDBJ databases">
        <title>Complete genome of Desulfovibrio marinus P48SEP.</title>
        <authorList>
            <person name="Crispim J.S."/>
            <person name="Vidigal P.M.P."/>
            <person name="Silva L.C.F."/>
            <person name="Araujo L.C."/>
            <person name="Laguardia C.N."/>
            <person name="Dias R.S."/>
            <person name="Sousa M.P."/>
            <person name="Paula S.O."/>
            <person name="Silva C."/>
        </authorList>
    </citation>
    <scope>NUCLEOTIDE SEQUENCE [LARGE SCALE GENOMIC DNA]</scope>
    <source>
        <strain evidence="3 4">P48SEP</strain>
    </source>
</reference>
<name>A0A6P1ZI31_9BACT</name>
<dbReference type="Pfam" id="PF10670">
    <property type="entry name" value="DUF4198"/>
    <property type="match status" value="1"/>
</dbReference>
<accession>A0A6P1ZI31</accession>
<dbReference type="Proteomes" id="UP000503251">
    <property type="component" value="Chromosome"/>
</dbReference>
<dbReference type="RefSeq" id="WP_144305529.1">
    <property type="nucleotide sequence ID" value="NZ_CP039543.1"/>
</dbReference>
<evidence type="ECO:0000256" key="1">
    <source>
        <dbReference type="SAM" id="SignalP"/>
    </source>
</evidence>
<organism evidence="3 4">
    <name type="scientific">Oceanidesulfovibrio marinus</name>
    <dbReference type="NCBI Taxonomy" id="370038"/>
    <lineage>
        <taxon>Bacteria</taxon>
        <taxon>Pseudomonadati</taxon>
        <taxon>Thermodesulfobacteriota</taxon>
        <taxon>Desulfovibrionia</taxon>
        <taxon>Desulfovibrionales</taxon>
        <taxon>Desulfovibrionaceae</taxon>
        <taxon>Oceanidesulfovibrio</taxon>
    </lineage>
</organism>
<feature type="signal peptide" evidence="1">
    <location>
        <begin position="1"/>
        <end position="22"/>
    </location>
</feature>
<dbReference type="InterPro" id="IPR019613">
    <property type="entry name" value="DUF4198"/>
</dbReference>
<evidence type="ECO:0000313" key="4">
    <source>
        <dbReference type="Proteomes" id="UP000434052"/>
    </source>
</evidence>
<sequence>MRFNRLVLAAFFLLIMSAPAFAHFGMVIPSQPVVTPDNRSVDVTLSFSHPFGGEGMNLVKPKEFGVVFEGEKTDLLGSLKEATVMEHPAWTVHYDVKRPGVYTFYMEPVPYWEPAEDCSIIHYTKAVVPAFGGEDGWDEPLGLKTEIVPLLRPFGNYAGNAFVGQVLLDGKPVPNAEVEVELYNQAGFSLPSDYHETQVVKADGAGIFTFACPQPGWWGFAALNTADFTLPDPDGNQKPVELGGVLWIYMDEYSK</sequence>
<dbReference type="OrthoDB" id="9780723at2"/>
<feature type="chain" id="PRO_5030159397" evidence="1">
    <location>
        <begin position="23"/>
        <end position="255"/>
    </location>
</feature>
<gene>
    <name evidence="3" type="ORF">DQK91_11590</name>
    <name evidence="2" type="ORF">E8L03_02180</name>
</gene>
<dbReference type="AlphaFoldDB" id="A0A6P1ZI31"/>
<dbReference type="Proteomes" id="UP000434052">
    <property type="component" value="Unassembled WGS sequence"/>
</dbReference>
<protein>
    <submittedName>
        <fullName evidence="3">DUF4198 domain-containing protein</fullName>
    </submittedName>
</protein>
<evidence type="ECO:0000313" key="5">
    <source>
        <dbReference type="Proteomes" id="UP000503251"/>
    </source>
</evidence>
<keyword evidence="5" id="KW-1185">Reference proteome</keyword>
<evidence type="ECO:0000313" key="3">
    <source>
        <dbReference type="EMBL" id="TVM33306.1"/>
    </source>
</evidence>